<accession>C9LFN8</accession>
<gene>
    <name evidence="1" type="ORF">GCWU000325_01026</name>
</gene>
<evidence type="ECO:0008006" key="3">
    <source>
        <dbReference type="Google" id="ProtNLM"/>
    </source>
</evidence>
<dbReference type="eggNOG" id="ENOG502ZFUJ">
    <property type="taxonomic scope" value="Bacteria"/>
</dbReference>
<dbReference type="STRING" id="626522.GCWU000325_01026"/>
<protein>
    <recommendedName>
        <fullName evidence="3">ATP-grasp domain-containing protein</fullName>
    </recommendedName>
</protein>
<dbReference type="AlphaFoldDB" id="C9LFN8"/>
<dbReference type="SUPFAM" id="SSF56059">
    <property type="entry name" value="Glutathione synthetase ATP-binding domain-like"/>
    <property type="match status" value="1"/>
</dbReference>
<name>C9LFN8_9BACT</name>
<evidence type="ECO:0000313" key="2">
    <source>
        <dbReference type="Proteomes" id="UP000003460"/>
    </source>
</evidence>
<proteinExistence type="predicted"/>
<evidence type="ECO:0000313" key="1">
    <source>
        <dbReference type="EMBL" id="EEX71496.1"/>
    </source>
</evidence>
<comment type="caution">
    <text evidence="1">The sequence shown here is derived from an EMBL/GenBank/DDBJ whole genome shotgun (WGS) entry which is preliminary data.</text>
</comment>
<sequence length="346" mass="39708">MSFEKSIIIVFFVSQIYEVFYVRRNFALENMKLFLLNFYHDEALASNSPFYYPCKIARDLSEQLYDLPKFWNDSPAVYYKQGIKTDWSTIHEIEVWGWDLLVCHRLRQIGAPESLLRTQEAIDNIRTLSSRQTAVTLLRELRTPLADITFGESAFCRTTDEVQNYVKNYESVLYKAPWSCSGRGVFSSGLDRVRKIIREQGGIAVEPFFAHDQDFAMEFYCRADAVVYEGLSVFRTDAAGHYLGNLLDDQARLQAHLNVAPEHLTLVRKQLEKALGKLLIGKYIGPVGVDMMVARQKIHPCVEINLRNTMGRCALYIYKAKPRPGFFSLLNKNGQIFPSITPISSK</sequence>
<keyword evidence="2" id="KW-1185">Reference proteome</keyword>
<dbReference type="EMBL" id="ACIJ02000018">
    <property type="protein sequence ID" value="EEX71496.1"/>
    <property type="molecule type" value="Genomic_DNA"/>
</dbReference>
<organism evidence="1 2">
    <name type="scientific">Alloprevotella tannerae ATCC 51259</name>
    <dbReference type="NCBI Taxonomy" id="626522"/>
    <lineage>
        <taxon>Bacteria</taxon>
        <taxon>Pseudomonadati</taxon>
        <taxon>Bacteroidota</taxon>
        <taxon>Bacteroidia</taxon>
        <taxon>Bacteroidales</taxon>
        <taxon>Prevotellaceae</taxon>
        <taxon>Alloprevotella</taxon>
    </lineage>
</organism>
<dbReference type="Proteomes" id="UP000003460">
    <property type="component" value="Unassembled WGS sequence"/>
</dbReference>
<reference evidence="1" key="1">
    <citation type="submission" date="2009-09" db="EMBL/GenBank/DDBJ databases">
        <authorList>
            <person name="Weinstock G."/>
            <person name="Sodergren E."/>
            <person name="Clifton S."/>
            <person name="Fulton L."/>
            <person name="Fulton B."/>
            <person name="Courtney L."/>
            <person name="Fronick C."/>
            <person name="Harrison M."/>
            <person name="Strong C."/>
            <person name="Farmer C."/>
            <person name="Delahaunty K."/>
            <person name="Markovic C."/>
            <person name="Hall O."/>
            <person name="Minx P."/>
            <person name="Tomlinson C."/>
            <person name="Mitreva M."/>
            <person name="Nelson J."/>
            <person name="Hou S."/>
            <person name="Wollam A."/>
            <person name="Pepin K.H."/>
            <person name="Johnson M."/>
            <person name="Bhonagiri V."/>
            <person name="Nash W.E."/>
            <person name="Warren W."/>
            <person name="Chinwalla A."/>
            <person name="Mardis E.R."/>
            <person name="Wilson R.K."/>
        </authorList>
    </citation>
    <scope>NUCLEOTIDE SEQUENCE [LARGE SCALE GENOMIC DNA]</scope>
    <source>
        <strain evidence="1">ATCC 51259</strain>
    </source>
</reference>
<dbReference type="HOGENOM" id="CLU_059540_0_0_10"/>